<evidence type="ECO:0000313" key="2">
    <source>
        <dbReference type="EMBL" id="MBE4910413.1"/>
    </source>
</evidence>
<organism evidence="2 3">
    <name type="scientific">Litchfieldia luteola</name>
    <dbReference type="NCBI Taxonomy" id="682179"/>
    <lineage>
        <taxon>Bacteria</taxon>
        <taxon>Bacillati</taxon>
        <taxon>Bacillota</taxon>
        <taxon>Bacilli</taxon>
        <taxon>Bacillales</taxon>
        <taxon>Bacillaceae</taxon>
        <taxon>Litchfieldia</taxon>
    </lineage>
</organism>
<evidence type="ECO:0000313" key="3">
    <source>
        <dbReference type="Proteomes" id="UP001516662"/>
    </source>
</evidence>
<dbReference type="EMBL" id="JADCLJ010000024">
    <property type="protein sequence ID" value="MBE4910413.1"/>
    <property type="molecule type" value="Genomic_DNA"/>
</dbReference>
<comment type="caution">
    <text evidence="2">The sequence shown here is derived from an EMBL/GenBank/DDBJ whole genome shotgun (WGS) entry which is preliminary data.</text>
</comment>
<protein>
    <submittedName>
        <fullName evidence="2">Chemotaxis protein CheW</fullName>
    </submittedName>
</protein>
<dbReference type="Gene3D" id="2.40.50.180">
    <property type="entry name" value="CheA-289, Domain 4"/>
    <property type="match status" value="1"/>
</dbReference>
<dbReference type="SUPFAM" id="SSF50341">
    <property type="entry name" value="CheW-like"/>
    <property type="match status" value="1"/>
</dbReference>
<dbReference type="Gene3D" id="2.30.30.40">
    <property type="entry name" value="SH3 Domains"/>
    <property type="match status" value="1"/>
</dbReference>
<dbReference type="InterPro" id="IPR039315">
    <property type="entry name" value="CheW"/>
</dbReference>
<dbReference type="InterPro" id="IPR002545">
    <property type="entry name" value="CheW-lke_dom"/>
</dbReference>
<proteinExistence type="predicted"/>
<name>A0ABR9QPI8_9BACI</name>
<accession>A0ABR9QPI8</accession>
<dbReference type="SMART" id="SM00260">
    <property type="entry name" value="CheW"/>
    <property type="match status" value="1"/>
</dbReference>
<dbReference type="InterPro" id="IPR036061">
    <property type="entry name" value="CheW-like_dom_sf"/>
</dbReference>
<keyword evidence="3" id="KW-1185">Reference proteome</keyword>
<dbReference type="RefSeq" id="WP_193539652.1">
    <property type="nucleotide sequence ID" value="NZ_JADCLJ010000024.1"/>
</dbReference>
<dbReference type="PROSITE" id="PS50851">
    <property type="entry name" value="CHEW"/>
    <property type="match status" value="1"/>
</dbReference>
<feature type="domain" description="CheW-like" evidence="1">
    <location>
        <begin position="3"/>
        <end position="142"/>
    </location>
</feature>
<dbReference type="Pfam" id="PF01584">
    <property type="entry name" value="CheW"/>
    <property type="match status" value="1"/>
</dbReference>
<evidence type="ECO:0000259" key="1">
    <source>
        <dbReference type="PROSITE" id="PS50851"/>
    </source>
</evidence>
<reference evidence="2 3" key="1">
    <citation type="submission" date="2020-10" db="EMBL/GenBank/DDBJ databases">
        <title>Bacillus sp. HD4P25, an endophyte from a halophyte.</title>
        <authorList>
            <person name="Sun J.-Q."/>
        </authorList>
    </citation>
    <scope>NUCLEOTIDE SEQUENCE [LARGE SCALE GENOMIC DNA]</scope>
    <source>
        <strain evidence="2 3">YIM 93174</strain>
    </source>
</reference>
<dbReference type="Proteomes" id="UP001516662">
    <property type="component" value="Unassembled WGS sequence"/>
</dbReference>
<dbReference type="PANTHER" id="PTHR22617">
    <property type="entry name" value="CHEMOTAXIS SENSOR HISTIDINE KINASE-RELATED"/>
    <property type="match status" value="1"/>
</dbReference>
<gene>
    <name evidence="2" type="ORF">IMZ08_20435</name>
</gene>
<dbReference type="PANTHER" id="PTHR22617:SF23">
    <property type="entry name" value="CHEMOTAXIS PROTEIN CHEW"/>
    <property type="match status" value="1"/>
</dbReference>
<sequence>MDERKVVVFQVGNEEYGIPVQNVISIERLQASTLIPQMPAYMKGVVTIREELIPVIDTGIILYEKATPESEKTRMIVTKTEDLSVGLIVDDAKEIIDIPEEKIKQLNLLAYQKTSYFLGVANLDNRLLTLLDPNNLFESLEGIKEVKDHMSSLV</sequence>